<dbReference type="GO" id="GO:0042277">
    <property type="term" value="F:peptide binding"/>
    <property type="evidence" value="ECO:0007669"/>
    <property type="project" value="TreeGrafter"/>
</dbReference>
<dbReference type="InterPro" id="IPR050344">
    <property type="entry name" value="Peptidase_M1_aminopeptidases"/>
</dbReference>
<dbReference type="GO" id="GO:0005615">
    <property type="term" value="C:extracellular space"/>
    <property type="evidence" value="ECO:0007669"/>
    <property type="project" value="TreeGrafter"/>
</dbReference>
<accession>A0AAV5A9Q2</accession>
<evidence type="ECO:0000313" key="2">
    <source>
        <dbReference type="EMBL" id="GJJ10203.1"/>
    </source>
</evidence>
<dbReference type="Gene3D" id="2.60.40.1730">
    <property type="entry name" value="tricorn interacting facor f3 domain"/>
    <property type="match status" value="1"/>
</dbReference>
<gene>
    <name evidence="2" type="ORF">Clacol_004429</name>
</gene>
<evidence type="ECO:0000313" key="3">
    <source>
        <dbReference type="Proteomes" id="UP001050691"/>
    </source>
</evidence>
<sequence>MSNPRSDSLPTNAKPFHYDLLIKTDLEKLHVNGYVAIHLDIENDTNSLTFNSAKILITSVSVDYPDVGVQQIDLSRLTFDKDLEQASLTLPTAIKKGTKAVLIIPFKYRMTNKSKGYYYSTYKIKGQDYRFSVTKFEPIAARRAFPCWDEPALKATFDISMISKESTDVFSNTWSIFDSKITSESTPGPHFFEDGIVDGWKITKFERTPAISTHLVQLANGTFKQFESSLVLSSGKTCPITVYPPKDFEGMLRYIAKDIKVAYLYVHSPSTWAYALSLLWYII</sequence>
<dbReference type="InterPro" id="IPR045357">
    <property type="entry name" value="Aminopeptidase_N-like_N"/>
</dbReference>
<comment type="caution">
    <text evidence="2">The sequence shown here is derived from an EMBL/GenBank/DDBJ whole genome shotgun (WGS) entry which is preliminary data.</text>
</comment>
<dbReference type="GO" id="GO:0016020">
    <property type="term" value="C:membrane"/>
    <property type="evidence" value="ECO:0007669"/>
    <property type="project" value="TreeGrafter"/>
</dbReference>
<feature type="domain" description="Aminopeptidase N-like N-terminal" evidence="1">
    <location>
        <begin position="14"/>
        <end position="215"/>
    </location>
</feature>
<dbReference type="GO" id="GO:0043171">
    <property type="term" value="P:peptide catabolic process"/>
    <property type="evidence" value="ECO:0007669"/>
    <property type="project" value="TreeGrafter"/>
</dbReference>
<dbReference type="GO" id="GO:0008270">
    <property type="term" value="F:zinc ion binding"/>
    <property type="evidence" value="ECO:0007669"/>
    <property type="project" value="TreeGrafter"/>
</dbReference>
<proteinExistence type="predicted"/>
<dbReference type="EMBL" id="BPWL01000005">
    <property type="protein sequence ID" value="GJJ10203.1"/>
    <property type="molecule type" value="Genomic_DNA"/>
</dbReference>
<name>A0AAV5A9Q2_9AGAM</name>
<dbReference type="Pfam" id="PF17900">
    <property type="entry name" value="Peptidase_M1_N"/>
    <property type="match status" value="1"/>
</dbReference>
<dbReference type="GO" id="GO:0005737">
    <property type="term" value="C:cytoplasm"/>
    <property type="evidence" value="ECO:0007669"/>
    <property type="project" value="TreeGrafter"/>
</dbReference>
<keyword evidence="3" id="KW-1185">Reference proteome</keyword>
<protein>
    <recommendedName>
        <fullName evidence="1">Aminopeptidase N-like N-terminal domain-containing protein</fullName>
    </recommendedName>
</protein>
<dbReference type="Proteomes" id="UP001050691">
    <property type="component" value="Unassembled WGS sequence"/>
</dbReference>
<reference evidence="2" key="1">
    <citation type="submission" date="2021-10" db="EMBL/GenBank/DDBJ databases">
        <title>De novo Genome Assembly of Clathrus columnatus (Basidiomycota, Fungi) Using Illumina and Nanopore Sequence Data.</title>
        <authorList>
            <person name="Ogiso-Tanaka E."/>
            <person name="Itagaki H."/>
            <person name="Hosoya T."/>
            <person name="Hosaka K."/>
        </authorList>
    </citation>
    <scope>NUCLEOTIDE SEQUENCE</scope>
    <source>
        <strain evidence="2">MO-923</strain>
    </source>
</reference>
<dbReference type="GO" id="GO:0006508">
    <property type="term" value="P:proteolysis"/>
    <property type="evidence" value="ECO:0007669"/>
    <property type="project" value="TreeGrafter"/>
</dbReference>
<dbReference type="SUPFAM" id="SSF63737">
    <property type="entry name" value="Leukotriene A4 hydrolase N-terminal domain"/>
    <property type="match status" value="1"/>
</dbReference>
<evidence type="ECO:0000259" key="1">
    <source>
        <dbReference type="Pfam" id="PF17900"/>
    </source>
</evidence>
<dbReference type="GO" id="GO:0070006">
    <property type="term" value="F:metalloaminopeptidase activity"/>
    <property type="evidence" value="ECO:0007669"/>
    <property type="project" value="TreeGrafter"/>
</dbReference>
<dbReference type="PANTHER" id="PTHR11533">
    <property type="entry name" value="PROTEASE M1 ZINC METALLOPROTEASE"/>
    <property type="match status" value="1"/>
</dbReference>
<dbReference type="InterPro" id="IPR042097">
    <property type="entry name" value="Aminopeptidase_N-like_N_sf"/>
</dbReference>
<dbReference type="PANTHER" id="PTHR11533:SF174">
    <property type="entry name" value="PUROMYCIN-SENSITIVE AMINOPEPTIDASE-RELATED"/>
    <property type="match status" value="1"/>
</dbReference>
<dbReference type="AlphaFoldDB" id="A0AAV5A9Q2"/>
<organism evidence="2 3">
    <name type="scientific">Clathrus columnatus</name>
    <dbReference type="NCBI Taxonomy" id="1419009"/>
    <lineage>
        <taxon>Eukaryota</taxon>
        <taxon>Fungi</taxon>
        <taxon>Dikarya</taxon>
        <taxon>Basidiomycota</taxon>
        <taxon>Agaricomycotina</taxon>
        <taxon>Agaricomycetes</taxon>
        <taxon>Phallomycetidae</taxon>
        <taxon>Phallales</taxon>
        <taxon>Clathraceae</taxon>
        <taxon>Clathrus</taxon>
    </lineage>
</organism>